<name>A0ABY7AN85_9ALTE</name>
<evidence type="ECO:0000313" key="3">
    <source>
        <dbReference type="Proteomes" id="UP001163726"/>
    </source>
</evidence>
<dbReference type="InterPro" id="IPR009875">
    <property type="entry name" value="PilZ_domain"/>
</dbReference>
<reference evidence="2" key="1">
    <citation type="submission" date="2022-10" db="EMBL/GenBank/DDBJ databases">
        <title>Catenovulum adriacola sp. nov. isolated in the Harbour of Susak.</title>
        <authorList>
            <person name="Schoch T."/>
            <person name="Reich S.J."/>
            <person name="Stoeferle S."/>
            <person name="Flaiz M."/>
            <person name="Kazda M."/>
            <person name="Riedel C.U."/>
            <person name="Duerre P."/>
        </authorList>
    </citation>
    <scope>NUCLEOTIDE SEQUENCE</scope>
    <source>
        <strain evidence="2">TS8</strain>
    </source>
</reference>
<protein>
    <submittedName>
        <fullName evidence="2">PilZ domain-containing protein</fullName>
    </submittedName>
</protein>
<sequence length="108" mass="12095">MEELTVEFNNVHVLYKCYMSFLKEGGLFVVTNRQYDLGHSLAINVLLPEEESHFVVTGKVAWLNPSASHSNAPQGIGIAFIDDKYNLKQRIETHLGPLLGSNEATYTL</sequence>
<keyword evidence="3" id="KW-1185">Reference proteome</keyword>
<dbReference type="Gene3D" id="2.40.10.220">
    <property type="entry name" value="predicted glycosyltransferase like domains"/>
    <property type="match status" value="1"/>
</dbReference>
<dbReference type="Pfam" id="PF07238">
    <property type="entry name" value="PilZ"/>
    <property type="match status" value="1"/>
</dbReference>
<evidence type="ECO:0000313" key="2">
    <source>
        <dbReference type="EMBL" id="WAJ71023.1"/>
    </source>
</evidence>
<proteinExistence type="predicted"/>
<gene>
    <name evidence="2" type="ORF">OLW01_04255</name>
</gene>
<organism evidence="2 3">
    <name type="scientific">Catenovulum adriaticum</name>
    <dbReference type="NCBI Taxonomy" id="2984846"/>
    <lineage>
        <taxon>Bacteria</taxon>
        <taxon>Pseudomonadati</taxon>
        <taxon>Pseudomonadota</taxon>
        <taxon>Gammaproteobacteria</taxon>
        <taxon>Alteromonadales</taxon>
        <taxon>Alteromonadaceae</taxon>
        <taxon>Catenovulum</taxon>
    </lineage>
</organism>
<accession>A0ABY7AN85</accession>
<dbReference type="EMBL" id="CP109965">
    <property type="protein sequence ID" value="WAJ71023.1"/>
    <property type="molecule type" value="Genomic_DNA"/>
</dbReference>
<feature type="domain" description="PilZ" evidence="1">
    <location>
        <begin position="6"/>
        <end position="93"/>
    </location>
</feature>
<dbReference type="RefSeq" id="WP_268075487.1">
    <property type="nucleotide sequence ID" value="NZ_CP109965.1"/>
</dbReference>
<evidence type="ECO:0000259" key="1">
    <source>
        <dbReference type="Pfam" id="PF07238"/>
    </source>
</evidence>
<dbReference type="Proteomes" id="UP001163726">
    <property type="component" value="Chromosome"/>
</dbReference>